<feature type="domain" description="Phospholipase/carboxylesterase/thioesterase" evidence="3">
    <location>
        <begin position="563"/>
        <end position="769"/>
    </location>
</feature>
<dbReference type="SUPFAM" id="SSF52777">
    <property type="entry name" value="CoA-dependent acyltransferases"/>
    <property type="match status" value="1"/>
</dbReference>
<dbReference type="InterPro" id="IPR023213">
    <property type="entry name" value="CAT-like_dom_sf"/>
</dbReference>
<dbReference type="Gene3D" id="3.40.50.1820">
    <property type="entry name" value="alpha/beta hydrolase"/>
    <property type="match status" value="1"/>
</dbReference>
<proteinExistence type="inferred from homology"/>
<dbReference type="Proteomes" id="UP001515480">
    <property type="component" value="Unassembled WGS sequence"/>
</dbReference>
<evidence type="ECO:0000256" key="1">
    <source>
        <dbReference type="ARBA" id="ARBA00006499"/>
    </source>
</evidence>
<evidence type="ECO:0000256" key="2">
    <source>
        <dbReference type="ARBA" id="ARBA00022801"/>
    </source>
</evidence>
<evidence type="ECO:0000313" key="5">
    <source>
        <dbReference type="Proteomes" id="UP001515480"/>
    </source>
</evidence>
<keyword evidence="5" id="KW-1185">Reference proteome</keyword>
<sequence>MIGSWSPPLLYSLPQRGKQDLPPTDRTVVLKHIQPPQAARATLTFPLGPADNAFAPSGRPPTIVQLLLRLPEEIDPETFAHALTQAVALFPTAAGRREGGLIRVSAGLPFSLVRLPHAALCATPPPSSLFDLPRRHDDGVELLTVRLASATAAPPSSEAGPLTTASVACTVGVSFDHALCDVGGIAQLLAHVSAVYTGQPPPAHPHVDRSLQKRVATLTPARCEDHAPERKRKVPGGAVCVEWCYGGEELRALKADASAATRHTALFADVVALLSEAGHTPLATVSISKDERRRIGLPPEHFGNATSLVSARLPPMPSTRSAIAAAIRTAVEASAGAVESSSEEGSVAHLHLNSWWHPLQASASAHSARQMDFGCGAVGFGIGPGALASAARLCLARSGQPNVTAVPLAGGGVRVYLLAPLSTAQACSPLARGVLRQLRQRANPKASPKAPIHPRAEEVKPVVPVNVHRSDANPTSASTTSVSMRGSSADVRVAICSSATPPPLASPGEREAVAEVPRGHTNFSWLGGASNTVPPSHTEFSWRASADTPNQAVQLKPGGGLSPAVAPTYGLIWLHGLGDTVERGSTYFSSLLRGMPTTRIVYPKAPLQHVTAHQAIQPAWFDVVTWPVSLLEPEPPVGIDAAVLAVHRVIDSFVAEGLEASKVIVGGFSQGGSLAIAASLAYNKCLAGVVSISGWAVAREKKVHVHPANKEIPLFFSCGTADPIVQFPLARHSAHVLQQILTSNLHIRHVQRITHAAKRAEFEDAQQFMLECYAAKHLASSNEIVST</sequence>
<dbReference type="PANTHER" id="PTHR10655">
    <property type="entry name" value="LYSOPHOSPHOLIPASE-RELATED"/>
    <property type="match status" value="1"/>
</dbReference>
<dbReference type="PANTHER" id="PTHR10655:SF17">
    <property type="entry name" value="LYSOPHOSPHOLIPASE-LIKE PROTEIN 1"/>
    <property type="match status" value="1"/>
</dbReference>
<gene>
    <name evidence="4" type="ORF">AB1Y20_001171</name>
</gene>
<dbReference type="GO" id="GO:0008474">
    <property type="term" value="F:palmitoyl-(protein) hydrolase activity"/>
    <property type="evidence" value="ECO:0007669"/>
    <property type="project" value="TreeGrafter"/>
</dbReference>
<dbReference type="AlphaFoldDB" id="A0AB34K7G5"/>
<reference evidence="4 5" key="1">
    <citation type="journal article" date="2024" name="Science">
        <title>Giant polyketide synthase enzymes in the biosynthesis of giant marine polyether toxins.</title>
        <authorList>
            <person name="Fallon T.R."/>
            <person name="Shende V.V."/>
            <person name="Wierzbicki I.H."/>
            <person name="Pendleton A.L."/>
            <person name="Watervoot N.F."/>
            <person name="Auber R.P."/>
            <person name="Gonzalez D.J."/>
            <person name="Wisecaver J.H."/>
            <person name="Moore B.S."/>
        </authorList>
    </citation>
    <scope>NUCLEOTIDE SEQUENCE [LARGE SCALE GENOMIC DNA]</scope>
    <source>
        <strain evidence="4 5">12B1</strain>
    </source>
</reference>
<dbReference type="InterPro" id="IPR029058">
    <property type="entry name" value="AB_hydrolase_fold"/>
</dbReference>
<dbReference type="GO" id="GO:0052689">
    <property type="term" value="F:carboxylic ester hydrolase activity"/>
    <property type="evidence" value="ECO:0007669"/>
    <property type="project" value="TreeGrafter"/>
</dbReference>
<dbReference type="GO" id="GO:0005737">
    <property type="term" value="C:cytoplasm"/>
    <property type="evidence" value="ECO:0007669"/>
    <property type="project" value="TreeGrafter"/>
</dbReference>
<keyword evidence="2" id="KW-0378">Hydrolase</keyword>
<organism evidence="4 5">
    <name type="scientific">Prymnesium parvum</name>
    <name type="common">Toxic golden alga</name>
    <dbReference type="NCBI Taxonomy" id="97485"/>
    <lineage>
        <taxon>Eukaryota</taxon>
        <taxon>Haptista</taxon>
        <taxon>Haptophyta</taxon>
        <taxon>Prymnesiophyceae</taxon>
        <taxon>Prymnesiales</taxon>
        <taxon>Prymnesiaceae</taxon>
        <taxon>Prymnesium</taxon>
    </lineage>
</organism>
<dbReference type="Gene3D" id="3.30.559.10">
    <property type="entry name" value="Chloramphenicol acetyltransferase-like domain"/>
    <property type="match status" value="2"/>
</dbReference>
<dbReference type="SUPFAM" id="SSF53474">
    <property type="entry name" value="alpha/beta-Hydrolases"/>
    <property type="match status" value="1"/>
</dbReference>
<dbReference type="Pfam" id="PF02230">
    <property type="entry name" value="Abhydrolase_2"/>
    <property type="match status" value="1"/>
</dbReference>
<name>A0AB34K7G5_PRYPA</name>
<dbReference type="EMBL" id="JBGBPQ010000001">
    <property type="protein sequence ID" value="KAL1530256.1"/>
    <property type="molecule type" value="Genomic_DNA"/>
</dbReference>
<accession>A0AB34K7G5</accession>
<dbReference type="InterPro" id="IPR003140">
    <property type="entry name" value="PLipase/COase/thioEstase"/>
</dbReference>
<dbReference type="InterPro" id="IPR050565">
    <property type="entry name" value="LYPA1-2/EST-like"/>
</dbReference>
<comment type="caution">
    <text evidence="4">The sequence shown here is derived from an EMBL/GenBank/DDBJ whole genome shotgun (WGS) entry which is preliminary data.</text>
</comment>
<comment type="similarity">
    <text evidence="1">Belongs to the AB hydrolase superfamily. AB hydrolase 2 family.</text>
</comment>
<protein>
    <recommendedName>
        <fullName evidence="3">Phospholipase/carboxylesterase/thioesterase domain-containing protein</fullName>
    </recommendedName>
</protein>
<evidence type="ECO:0000313" key="4">
    <source>
        <dbReference type="EMBL" id="KAL1530256.1"/>
    </source>
</evidence>
<evidence type="ECO:0000259" key="3">
    <source>
        <dbReference type="Pfam" id="PF02230"/>
    </source>
</evidence>